<dbReference type="InterPro" id="IPR017761">
    <property type="entry name" value="Laccase"/>
</dbReference>
<accession>A0A0B2R3R2</accession>
<dbReference type="PANTHER" id="PTHR11709:SF483">
    <property type="entry name" value="LACCASE"/>
    <property type="match status" value="1"/>
</dbReference>
<feature type="domain" description="Plastocyanin-like" evidence="14">
    <location>
        <begin position="175"/>
        <end position="325"/>
    </location>
</feature>
<dbReference type="GO" id="GO:0005507">
    <property type="term" value="F:copper ion binding"/>
    <property type="evidence" value="ECO:0007669"/>
    <property type="project" value="InterPro"/>
</dbReference>
<comment type="cofactor">
    <cofactor evidence="13">
        <name>Cu cation</name>
        <dbReference type="ChEBI" id="CHEBI:23378"/>
    </cofactor>
    <text evidence="13">Binds 4 Cu cations per monomer.</text>
</comment>
<dbReference type="CDD" id="cd13897">
    <property type="entry name" value="CuRO_3_LCC_plant"/>
    <property type="match status" value="1"/>
</dbReference>
<organism evidence="17">
    <name type="scientific">Glycine soja</name>
    <name type="common">Wild soybean</name>
    <dbReference type="NCBI Taxonomy" id="3848"/>
    <lineage>
        <taxon>Eukaryota</taxon>
        <taxon>Viridiplantae</taxon>
        <taxon>Streptophyta</taxon>
        <taxon>Embryophyta</taxon>
        <taxon>Tracheophyta</taxon>
        <taxon>Spermatophyta</taxon>
        <taxon>Magnoliopsida</taxon>
        <taxon>eudicotyledons</taxon>
        <taxon>Gunneridae</taxon>
        <taxon>Pentapetalae</taxon>
        <taxon>rosids</taxon>
        <taxon>fabids</taxon>
        <taxon>Fabales</taxon>
        <taxon>Fabaceae</taxon>
        <taxon>Papilionoideae</taxon>
        <taxon>50 kb inversion clade</taxon>
        <taxon>NPAAA clade</taxon>
        <taxon>indigoferoid/millettioid clade</taxon>
        <taxon>Phaseoleae</taxon>
        <taxon>Glycine</taxon>
        <taxon>Glycine subgen. Soja</taxon>
    </lineage>
</organism>
<dbReference type="EC" id="1.10.3.2" evidence="4 13"/>
<dbReference type="CDD" id="cd13875">
    <property type="entry name" value="CuRO_2_LCC_plant"/>
    <property type="match status" value="1"/>
</dbReference>
<dbReference type="SUPFAM" id="SSF49503">
    <property type="entry name" value="Cupredoxins"/>
    <property type="match status" value="3"/>
</dbReference>
<comment type="catalytic activity">
    <reaction evidence="1 13">
        <text>4 hydroquinone + O2 = 4 benzosemiquinone + 2 H2O</text>
        <dbReference type="Rhea" id="RHEA:11276"/>
        <dbReference type="ChEBI" id="CHEBI:15377"/>
        <dbReference type="ChEBI" id="CHEBI:15379"/>
        <dbReference type="ChEBI" id="CHEBI:17594"/>
        <dbReference type="ChEBI" id="CHEBI:17977"/>
        <dbReference type="EC" id="1.10.3.2"/>
    </reaction>
</comment>
<keyword evidence="7 13" id="KW-0479">Metal-binding</keyword>
<evidence type="ECO:0000256" key="3">
    <source>
        <dbReference type="ARBA" id="ARBA00010609"/>
    </source>
</evidence>
<comment type="function">
    <text evidence="13">Lignin degradation and detoxification of lignin-derived products.</text>
</comment>
<sequence length="590" mass="65805">MTGKMVVTNNGGCNTVGKGRRGVDGKEEQNLAVIKLVDLVAQHSCLPIVVQNKAVTRLCKERVIVTVNGLYPGPRIDVREGDAVVVHVINKSPYNITIHWHGVFQLFSAWADGPEYITQCNIRPQNSYTYKFNVIQQEGTLWWHAHSGVLRATVHGAFIIHPRSGLFPFPKPHKQVPIILGDWYDGNIVDIYQQVLLLGDVRPSAAYTINGLPGDLYNCSRNQMFKLKVKPGKTYLLRMINAAFNNNLFVKIANHSFTVVAMDASYIEPYVTDIITIAPGQTADVLFKADQPIGSYYMAASPYVVGQPEALFDTTTTRGIVAYEGYTTSLKDSKPIVPLLPPFNATPIAHKFFSNITSLVGGPHWVPVPLEVDQHMFITININLERCPRNGTCQGVFGQKFSASMNNESFVHPVGKGYSMLEASFYNVSGVYTTDFPDKPPIIFDFTNPKIALDTKYLFTPPKSTKVKKLKFNSTVEVVFQNTQIMNAQSHPMHLHGFSFHVLAQDFGNFNYTKDKYKFNLVNPIFRNTIAVPAGGWAVIRFKANNPGMWFVHCHVDDHQLWGLDMVFEVENGPTPSTSLPPPPADLPKC</sequence>
<name>A0A0B2R3R2_GLYSO</name>
<dbReference type="Gene3D" id="2.60.40.420">
    <property type="entry name" value="Cupredoxins - blue copper proteins"/>
    <property type="match status" value="3"/>
</dbReference>
<dbReference type="GO" id="GO:0046274">
    <property type="term" value="P:lignin catabolic process"/>
    <property type="evidence" value="ECO:0007669"/>
    <property type="project" value="UniProtKB-KW"/>
</dbReference>
<gene>
    <name evidence="17" type="ORF">glysoja_040210</name>
</gene>
<dbReference type="InterPro" id="IPR045087">
    <property type="entry name" value="Cu-oxidase_fam"/>
</dbReference>
<dbReference type="Pfam" id="PF00394">
    <property type="entry name" value="Cu-oxidase"/>
    <property type="match status" value="1"/>
</dbReference>
<reference evidence="17" key="1">
    <citation type="submission" date="2014-07" db="EMBL/GenBank/DDBJ databases">
        <title>Identification of a novel salt tolerance gene in wild soybean by whole-genome sequencing.</title>
        <authorList>
            <person name="Lam H.-M."/>
            <person name="Qi X."/>
            <person name="Li M.-W."/>
            <person name="Liu X."/>
            <person name="Xie M."/>
            <person name="Ni M."/>
            <person name="Xu X."/>
        </authorList>
    </citation>
    <scope>NUCLEOTIDE SEQUENCE [LARGE SCALE GENOMIC DNA]</scope>
    <source>
        <tissue evidence="17">Root</tissue>
    </source>
</reference>
<dbReference type="AlphaFoldDB" id="A0A0B2R3R2"/>
<evidence type="ECO:0000256" key="4">
    <source>
        <dbReference type="ARBA" id="ARBA00012297"/>
    </source>
</evidence>
<evidence type="ECO:0000259" key="14">
    <source>
        <dbReference type="Pfam" id="PF00394"/>
    </source>
</evidence>
<dbReference type="InterPro" id="IPR001117">
    <property type="entry name" value="Cu-oxidase_2nd"/>
</dbReference>
<dbReference type="Pfam" id="PF07732">
    <property type="entry name" value="Cu-oxidase_3"/>
    <property type="match status" value="1"/>
</dbReference>
<evidence type="ECO:0000259" key="16">
    <source>
        <dbReference type="Pfam" id="PF07732"/>
    </source>
</evidence>
<evidence type="ECO:0000259" key="15">
    <source>
        <dbReference type="Pfam" id="PF07731"/>
    </source>
</evidence>
<dbReference type="InterPro" id="IPR034285">
    <property type="entry name" value="CuRO_2_LCC"/>
</dbReference>
<evidence type="ECO:0000256" key="9">
    <source>
        <dbReference type="ARBA" id="ARBA00023002"/>
    </source>
</evidence>
<keyword evidence="6 13" id="KW-0964">Secreted</keyword>
<dbReference type="NCBIfam" id="TIGR03389">
    <property type="entry name" value="laccase"/>
    <property type="match status" value="1"/>
</dbReference>
<dbReference type="CDD" id="cd13849">
    <property type="entry name" value="CuRO_1_LCC_plant"/>
    <property type="match status" value="1"/>
</dbReference>
<dbReference type="InterPro" id="IPR034289">
    <property type="entry name" value="CuRO_3_LCC"/>
</dbReference>
<evidence type="ECO:0000256" key="13">
    <source>
        <dbReference type="RuleBase" id="RU361119"/>
    </source>
</evidence>
<proteinExistence type="inferred from homology"/>
<evidence type="ECO:0000256" key="11">
    <source>
        <dbReference type="ARBA" id="ARBA00023180"/>
    </source>
</evidence>
<feature type="domain" description="Plastocyanin-like" evidence="15">
    <location>
        <begin position="435"/>
        <end position="572"/>
    </location>
</feature>
<feature type="domain" description="Plastocyanin-like" evidence="16">
    <location>
        <begin position="50"/>
        <end position="164"/>
    </location>
</feature>
<keyword evidence="9 13" id="KW-0560">Oxidoreductase</keyword>
<evidence type="ECO:0000256" key="1">
    <source>
        <dbReference type="ARBA" id="ARBA00000349"/>
    </source>
</evidence>
<dbReference type="PROSITE" id="PS00080">
    <property type="entry name" value="MULTICOPPER_OXIDASE2"/>
    <property type="match status" value="1"/>
</dbReference>
<comment type="similarity">
    <text evidence="3 13">Belongs to the multicopper oxidase family.</text>
</comment>
<dbReference type="GO" id="GO:0052716">
    <property type="term" value="F:hydroquinone:oxygen oxidoreductase activity"/>
    <property type="evidence" value="ECO:0007669"/>
    <property type="project" value="UniProtKB-EC"/>
</dbReference>
<dbReference type="GO" id="GO:0048046">
    <property type="term" value="C:apoplast"/>
    <property type="evidence" value="ECO:0007669"/>
    <property type="project" value="UniProtKB-SubCell"/>
</dbReference>
<dbReference type="Pfam" id="PF07731">
    <property type="entry name" value="Cu-oxidase_2"/>
    <property type="match status" value="1"/>
</dbReference>
<dbReference type="PROSITE" id="PS00079">
    <property type="entry name" value="MULTICOPPER_OXIDASE1"/>
    <property type="match status" value="1"/>
</dbReference>
<keyword evidence="8 13" id="KW-0677">Repeat</keyword>
<dbReference type="PANTHER" id="PTHR11709">
    <property type="entry name" value="MULTI-COPPER OXIDASE"/>
    <property type="match status" value="1"/>
</dbReference>
<evidence type="ECO:0000256" key="8">
    <source>
        <dbReference type="ARBA" id="ARBA00022737"/>
    </source>
</evidence>
<keyword evidence="10 13" id="KW-0186">Copper</keyword>
<evidence type="ECO:0000256" key="5">
    <source>
        <dbReference type="ARBA" id="ARBA00022523"/>
    </source>
</evidence>
<evidence type="ECO:0000256" key="2">
    <source>
        <dbReference type="ARBA" id="ARBA00004271"/>
    </source>
</evidence>
<evidence type="ECO:0000256" key="6">
    <source>
        <dbReference type="ARBA" id="ARBA00022525"/>
    </source>
</evidence>
<evidence type="ECO:0000256" key="12">
    <source>
        <dbReference type="ARBA" id="ARBA00023185"/>
    </source>
</evidence>
<keyword evidence="12 13" id="KW-0439">Lignin degradation</keyword>
<keyword evidence="11" id="KW-0325">Glycoprotein</keyword>
<protein>
    <recommendedName>
        <fullName evidence="4 13">Laccase</fullName>
        <ecNumber evidence="4 13">1.10.3.2</ecNumber>
    </recommendedName>
    <alternativeName>
        <fullName evidence="13">Benzenediol:oxygen oxidoreductase</fullName>
    </alternativeName>
    <alternativeName>
        <fullName evidence="13">Diphenol oxidase</fullName>
    </alternativeName>
    <alternativeName>
        <fullName evidence="13">Urishiol oxidase</fullName>
    </alternativeName>
</protein>
<dbReference type="InterPro" id="IPR033138">
    <property type="entry name" value="Cu_oxidase_CS"/>
</dbReference>
<evidence type="ECO:0000256" key="7">
    <source>
        <dbReference type="ARBA" id="ARBA00022723"/>
    </source>
</evidence>
<keyword evidence="5 13" id="KW-0052">Apoplast</keyword>
<dbReference type="InterPro" id="IPR002355">
    <property type="entry name" value="Cu_oxidase_Cu_BS"/>
</dbReference>
<evidence type="ECO:0000256" key="10">
    <source>
        <dbReference type="ARBA" id="ARBA00023008"/>
    </source>
</evidence>
<dbReference type="EMBL" id="KN652425">
    <property type="protein sequence ID" value="KHN28776.1"/>
    <property type="molecule type" value="Genomic_DNA"/>
</dbReference>
<evidence type="ECO:0000313" key="17">
    <source>
        <dbReference type="EMBL" id="KHN28776.1"/>
    </source>
</evidence>
<dbReference type="InterPro" id="IPR011707">
    <property type="entry name" value="Cu-oxidase-like_N"/>
</dbReference>
<comment type="subcellular location">
    <subcellularLocation>
        <location evidence="2 13">Secreted</location>
        <location evidence="2 13">Extracellular space</location>
        <location evidence="2 13">Apoplast</location>
    </subcellularLocation>
</comment>
<dbReference type="InterPro" id="IPR008972">
    <property type="entry name" value="Cupredoxin"/>
</dbReference>
<dbReference type="InterPro" id="IPR011706">
    <property type="entry name" value="Cu-oxidase_C"/>
</dbReference>
<dbReference type="InterPro" id="IPR034288">
    <property type="entry name" value="CuRO_1_LCC"/>
</dbReference>
<dbReference type="Proteomes" id="UP000053555">
    <property type="component" value="Unassembled WGS sequence"/>
</dbReference>